<evidence type="ECO:0000313" key="2">
    <source>
        <dbReference type="EMBL" id="MEQ2230510.1"/>
    </source>
</evidence>
<sequence>MMRQKHPLGTHLRDQLLLGQEDGAILHMLKRVVCLDPDATFSAVQQEALLLEGEQSPRWPEVTCAAVRDPNVVRSHQQSDVWKQELRKELMEAVKAQMTDLARELIRDQKLTGPTQTSVHPRTVPPHPRGKRHQDRHTSYRWDED</sequence>
<name>A0ABV0TDP6_9TELE</name>
<feature type="non-terminal residue" evidence="2">
    <location>
        <position position="145"/>
    </location>
</feature>
<comment type="caution">
    <text evidence="2">The sequence shown here is derived from an EMBL/GenBank/DDBJ whole genome shotgun (WGS) entry which is preliminary data.</text>
</comment>
<feature type="region of interest" description="Disordered" evidence="1">
    <location>
        <begin position="107"/>
        <end position="145"/>
    </location>
</feature>
<evidence type="ECO:0000256" key="1">
    <source>
        <dbReference type="SAM" id="MobiDB-lite"/>
    </source>
</evidence>
<dbReference type="EMBL" id="JAHRIQ010027553">
    <property type="protein sequence ID" value="MEQ2230510.1"/>
    <property type="molecule type" value="Genomic_DNA"/>
</dbReference>
<reference evidence="2 3" key="1">
    <citation type="submission" date="2021-06" db="EMBL/GenBank/DDBJ databases">
        <authorList>
            <person name="Palmer J.M."/>
        </authorList>
    </citation>
    <scope>NUCLEOTIDE SEQUENCE [LARGE SCALE GENOMIC DNA]</scope>
    <source>
        <strain evidence="3">if_2019</strain>
        <tissue evidence="2">Muscle</tissue>
    </source>
</reference>
<proteinExistence type="predicted"/>
<feature type="compositionally biased region" description="Basic and acidic residues" evidence="1">
    <location>
        <begin position="136"/>
        <end position="145"/>
    </location>
</feature>
<accession>A0ABV0TDP6</accession>
<dbReference type="Proteomes" id="UP001482620">
    <property type="component" value="Unassembled WGS sequence"/>
</dbReference>
<evidence type="ECO:0000313" key="3">
    <source>
        <dbReference type="Proteomes" id="UP001482620"/>
    </source>
</evidence>
<gene>
    <name evidence="2" type="ORF">ILYODFUR_030038</name>
</gene>
<organism evidence="2 3">
    <name type="scientific">Ilyodon furcidens</name>
    <name type="common">goldbreast splitfin</name>
    <dbReference type="NCBI Taxonomy" id="33524"/>
    <lineage>
        <taxon>Eukaryota</taxon>
        <taxon>Metazoa</taxon>
        <taxon>Chordata</taxon>
        <taxon>Craniata</taxon>
        <taxon>Vertebrata</taxon>
        <taxon>Euteleostomi</taxon>
        <taxon>Actinopterygii</taxon>
        <taxon>Neopterygii</taxon>
        <taxon>Teleostei</taxon>
        <taxon>Neoteleostei</taxon>
        <taxon>Acanthomorphata</taxon>
        <taxon>Ovalentaria</taxon>
        <taxon>Atherinomorphae</taxon>
        <taxon>Cyprinodontiformes</taxon>
        <taxon>Goodeidae</taxon>
        <taxon>Ilyodon</taxon>
    </lineage>
</organism>
<keyword evidence="3" id="KW-1185">Reference proteome</keyword>
<protein>
    <submittedName>
        <fullName evidence="2">Uncharacterized protein</fullName>
    </submittedName>
</protein>